<dbReference type="Proteomes" id="UP000318483">
    <property type="component" value="Chromosome"/>
</dbReference>
<gene>
    <name evidence="8" type="ORF">FPZ52_02485</name>
</gene>
<dbReference type="PANTHER" id="PTHR47755:SF1">
    <property type="entry name" value="CELL DIVISION PROTEIN FTSX"/>
    <property type="match status" value="1"/>
</dbReference>
<keyword evidence="4 6" id="KW-1133">Transmembrane helix</keyword>
<dbReference type="PANTHER" id="PTHR47755">
    <property type="entry name" value="CELL DIVISION PROTEIN FTSX"/>
    <property type="match status" value="1"/>
</dbReference>
<dbReference type="InterPro" id="IPR004513">
    <property type="entry name" value="FtsX"/>
</dbReference>
<keyword evidence="9" id="KW-1185">Reference proteome</keyword>
<dbReference type="RefSeq" id="WP_146363375.1">
    <property type="nucleotide sequence ID" value="NZ_CP042261.1"/>
</dbReference>
<evidence type="ECO:0000256" key="1">
    <source>
        <dbReference type="ARBA" id="ARBA00004651"/>
    </source>
</evidence>
<comment type="subcellular location">
    <subcellularLocation>
        <location evidence="1">Cell membrane</location>
        <topology evidence="1">Multi-pass membrane protein</topology>
    </subcellularLocation>
</comment>
<proteinExistence type="predicted"/>
<keyword evidence="5 6" id="KW-0472">Membrane</keyword>
<dbReference type="OrthoDB" id="9814843at2"/>
<dbReference type="Pfam" id="PF02687">
    <property type="entry name" value="FtsX"/>
    <property type="match status" value="1"/>
</dbReference>
<evidence type="ECO:0000313" key="9">
    <source>
        <dbReference type="Proteomes" id="UP000318483"/>
    </source>
</evidence>
<evidence type="ECO:0000313" key="8">
    <source>
        <dbReference type="EMBL" id="QDY68595.1"/>
    </source>
</evidence>
<evidence type="ECO:0000256" key="6">
    <source>
        <dbReference type="SAM" id="Phobius"/>
    </source>
</evidence>
<sequence length="292" mass="31064">MKRLLQQLPGRNGVVPTSGFSARLTVFAAAAMTFLAVFVLGLAQVANGIADRWQSELVDSATLRVAAPADELDSQTDAALEILRMTPGITSAELVTAEDQIALLEPWFGAHVPLAQLDLPRLIAIRRDSSGFDPEGLRLRLQAEVPGAVLDDHERWRTPLLAAAERLTNIANLSLLLIATTMAVIVALAAQSALAANDRLIGVLRVVGATDGYITRVFTTRFTLRAMCGAAAGAIVGKLLLTLVPVLPRSGLMSGTAATLSWPWLIALPAMVAVLAYVTTWWAANRTLKGLT</sequence>
<dbReference type="EMBL" id="CP042261">
    <property type="protein sequence ID" value="QDY68595.1"/>
    <property type="molecule type" value="Genomic_DNA"/>
</dbReference>
<feature type="domain" description="ABC3 transporter permease C-terminal" evidence="7">
    <location>
        <begin position="174"/>
        <end position="289"/>
    </location>
</feature>
<reference evidence="8 9" key="1">
    <citation type="submission" date="2019-07" db="EMBL/GenBank/DDBJ databases">
        <title>Litoreibacter alkalisoli sp. nov., isolated from saline-alkaline soil.</title>
        <authorList>
            <person name="Wang S."/>
            <person name="Xu L."/>
            <person name="Xing Y.-T."/>
            <person name="Sun J.-Q."/>
        </authorList>
    </citation>
    <scope>NUCLEOTIDE SEQUENCE [LARGE SCALE GENOMIC DNA]</scope>
    <source>
        <strain evidence="8 9">LN3S51</strain>
    </source>
</reference>
<keyword evidence="2" id="KW-1003">Cell membrane</keyword>
<dbReference type="KEGG" id="lit:FPZ52_02485"/>
<dbReference type="AlphaFoldDB" id="A0A5B8I5K9"/>
<organism evidence="8 9">
    <name type="scientific">Qingshengfaniella alkalisoli</name>
    <dbReference type="NCBI Taxonomy" id="2599296"/>
    <lineage>
        <taxon>Bacteria</taxon>
        <taxon>Pseudomonadati</taxon>
        <taxon>Pseudomonadota</taxon>
        <taxon>Alphaproteobacteria</taxon>
        <taxon>Rhodobacterales</taxon>
        <taxon>Paracoccaceae</taxon>
        <taxon>Qingshengfaniella</taxon>
    </lineage>
</organism>
<evidence type="ECO:0000256" key="2">
    <source>
        <dbReference type="ARBA" id="ARBA00022475"/>
    </source>
</evidence>
<dbReference type="GO" id="GO:0005886">
    <property type="term" value="C:plasma membrane"/>
    <property type="evidence" value="ECO:0007669"/>
    <property type="project" value="UniProtKB-SubCell"/>
</dbReference>
<feature type="transmembrane region" description="Helical" evidence="6">
    <location>
        <begin position="200"/>
        <end position="219"/>
    </location>
</feature>
<accession>A0A5B8I5K9</accession>
<dbReference type="InterPro" id="IPR003838">
    <property type="entry name" value="ABC3_permease_C"/>
</dbReference>
<feature type="transmembrane region" description="Helical" evidence="6">
    <location>
        <begin position="226"/>
        <end position="244"/>
    </location>
</feature>
<feature type="transmembrane region" description="Helical" evidence="6">
    <location>
        <begin position="264"/>
        <end position="284"/>
    </location>
</feature>
<feature type="transmembrane region" description="Helical" evidence="6">
    <location>
        <begin position="20"/>
        <end position="43"/>
    </location>
</feature>
<protein>
    <submittedName>
        <fullName evidence="8">FtsX-like permease family protein</fullName>
    </submittedName>
</protein>
<keyword evidence="3 6" id="KW-0812">Transmembrane</keyword>
<name>A0A5B8I5K9_9RHOB</name>
<evidence type="ECO:0000259" key="7">
    <source>
        <dbReference type="Pfam" id="PF02687"/>
    </source>
</evidence>
<evidence type="ECO:0000256" key="3">
    <source>
        <dbReference type="ARBA" id="ARBA00022692"/>
    </source>
</evidence>
<dbReference type="GO" id="GO:0032153">
    <property type="term" value="C:cell division site"/>
    <property type="evidence" value="ECO:0007669"/>
    <property type="project" value="TreeGrafter"/>
</dbReference>
<feature type="transmembrane region" description="Helical" evidence="6">
    <location>
        <begin position="173"/>
        <end position="194"/>
    </location>
</feature>
<evidence type="ECO:0000256" key="5">
    <source>
        <dbReference type="ARBA" id="ARBA00023136"/>
    </source>
</evidence>
<evidence type="ECO:0000256" key="4">
    <source>
        <dbReference type="ARBA" id="ARBA00022989"/>
    </source>
</evidence>
<dbReference type="GO" id="GO:0051301">
    <property type="term" value="P:cell division"/>
    <property type="evidence" value="ECO:0007669"/>
    <property type="project" value="InterPro"/>
</dbReference>